<name>A0AAE5P9M4_PRIMG</name>
<dbReference type="RefSeq" id="WP_080518337.1">
    <property type="nucleotide sequence ID" value="NZ_CATKQG010000011.1"/>
</dbReference>
<evidence type="ECO:0000259" key="1">
    <source>
        <dbReference type="Pfam" id="PF01844"/>
    </source>
</evidence>
<dbReference type="Proteomes" id="UP000220341">
    <property type="component" value="Unassembled WGS sequence"/>
</dbReference>
<evidence type="ECO:0000313" key="3">
    <source>
        <dbReference type="Proteomes" id="UP000220341"/>
    </source>
</evidence>
<comment type="caution">
    <text evidence="2">The sequence shown here is derived from an EMBL/GenBank/DDBJ whole genome shotgun (WGS) entry which is preliminary data.</text>
</comment>
<dbReference type="GO" id="GO:0008270">
    <property type="term" value="F:zinc ion binding"/>
    <property type="evidence" value="ECO:0007669"/>
    <property type="project" value="InterPro"/>
</dbReference>
<feature type="domain" description="HNH" evidence="1">
    <location>
        <begin position="17"/>
        <end position="60"/>
    </location>
</feature>
<gene>
    <name evidence="2" type="ORF">CN497_06695</name>
</gene>
<sequence length="70" mass="8486">MSWIKLRNRKKRLNPLCEVCLEEGRLTPVEIVHHLIEVKEDWSKRLSIDNLQSVCKAHHHKNWKHHLLNF</sequence>
<organism evidence="2 3">
    <name type="scientific">Priestia megaterium</name>
    <name type="common">Bacillus megaterium</name>
    <dbReference type="NCBI Taxonomy" id="1404"/>
    <lineage>
        <taxon>Bacteria</taxon>
        <taxon>Bacillati</taxon>
        <taxon>Bacillota</taxon>
        <taxon>Bacilli</taxon>
        <taxon>Bacillales</taxon>
        <taxon>Bacillaceae</taxon>
        <taxon>Priestia</taxon>
    </lineage>
</organism>
<dbReference type="GO" id="GO:0003676">
    <property type="term" value="F:nucleic acid binding"/>
    <property type="evidence" value="ECO:0007669"/>
    <property type="project" value="InterPro"/>
</dbReference>
<dbReference type="InterPro" id="IPR002711">
    <property type="entry name" value="HNH"/>
</dbReference>
<dbReference type="GO" id="GO:0004519">
    <property type="term" value="F:endonuclease activity"/>
    <property type="evidence" value="ECO:0007669"/>
    <property type="project" value="InterPro"/>
</dbReference>
<dbReference type="AlphaFoldDB" id="A0AAE5P9M4"/>
<dbReference type="Pfam" id="PF01844">
    <property type="entry name" value="HNH"/>
    <property type="match status" value="1"/>
</dbReference>
<protein>
    <recommendedName>
        <fullName evidence="1">HNH domain-containing protein</fullName>
    </recommendedName>
</protein>
<reference evidence="2 3" key="1">
    <citation type="submission" date="2017-09" db="EMBL/GenBank/DDBJ databases">
        <title>Large-scale bioinformatics analysis of Bacillus genomes uncovers conserved roles of natural products in bacterial physiology.</title>
        <authorList>
            <consortium name="Agbiome Team Llc"/>
            <person name="Bleich R.M."/>
            <person name="Kirk G.J."/>
            <person name="Santa Maria K.C."/>
            <person name="Allen S.E."/>
            <person name="Farag S."/>
            <person name="Shank E.A."/>
            <person name="Bowers A."/>
        </authorList>
    </citation>
    <scope>NUCLEOTIDE SEQUENCE [LARGE SCALE GENOMIC DNA]</scope>
    <source>
        <strain evidence="2 3">AFS003013</strain>
    </source>
</reference>
<proteinExistence type="predicted"/>
<accession>A0AAE5P9M4</accession>
<evidence type="ECO:0000313" key="2">
    <source>
        <dbReference type="EMBL" id="PES40404.1"/>
    </source>
</evidence>
<dbReference type="EMBL" id="NTYW01000006">
    <property type="protein sequence ID" value="PES40404.1"/>
    <property type="molecule type" value="Genomic_DNA"/>
</dbReference>